<protein>
    <submittedName>
        <fullName evidence="2">Uncharacterized protein</fullName>
    </submittedName>
</protein>
<evidence type="ECO:0000313" key="5">
    <source>
        <dbReference type="Proteomes" id="UP001592582"/>
    </source>
</evidence>
<evidence type="ECO:0000256" key="1">
    <source>
        <dbReference type="SAM" id="MobiDB-lite"/>
    </source>
</evidence>
<dbReference type="EMBL" id="JBHEZX010000008">
    <property type="protein sequence ID" value="MFC1411586.1"/>
    <property type="molecule type" value="Genomic_DNA"/>
</dbReference>
<reference evidence="4 5" key="1">
    <citation type="submission" date="2024-09" db="EMBL/GenBank/DDBJ databases">
        <authorList>
            <person name="Lee S.D."/>
        </authorList>
    </citation>
    <scope>NUCLEOTIDE SEQUENCE [LARGE SCALE GENOMIC DNA]</scope>
    <source>
        <strain evidence="2 5">N1-1</strain>
        <strain evidence="3 4">N1-3</strain>
    </source>
</reference>
<dbReference type="EMBL" id="JBHEZY010000006">
    <property type="protein sequence ID" value="MFC1432458.1"/>
    <property type="molecule type" value="Genomic_DNA"/>
</dbReference>
<sequence length="62" mass="6119">MRFEVTHHLPGHDAPVVTLTDAAGVAALLAEAESNGSVVRVRPYAPGAGGAADAPPEGDASA</sequence>
<proteinExistence type="predicted"/>
<comment type="caution">
    <text evidence="2">The sequence shown here is derived from an EMBL/GenBank/DDBJ whole genome shotgun (WGS) entry which is preliminary data.</text>
</comment>
<organism evidence="2 5">
    <name type="scientific">Streptacidiphilus alkalitolerans</name>
    <dbReference type="NCBI Taxonomy" id="3342712"/>
    <lineage>
        <taxon>Bacteria</taxon>
        <taxon>Bacillati</taxon>
        <taxon>Actinomycetota</taxon>
        <taxon>Actinomycetes</taxon>
        <taxon>Kitasatosporales</taxon>
        <taxon>Streptomycetaceae</taxon>
        <taxon>Streptacidiphilus</taxon>
    </lineage>
</organism>
<keyword evidence="5" id="KW-1185">Reference proteome</keyword>
<accession>A0ABV6VD07</accession>
<feature type="region of interest" description="Disordered" evidence="1">
    <location>
        <begin position="43"/>
        <end position="62"/>
    </location>
</feature>
<gene>
    <name evidence="3" type="ORF">ACEZDB_17550</name>
    <name evidence="2" type="ORF">ACEZDG_20190</name>
</gene>
<dbReference type="RefSeq" id="WP_380511491.1">
    <property type="nucleotide sequence ID" value="NZ_JBHEZX010000008.1"/>
</dbReference>
<dbReference type="Proteomes" id="UP001592582">
    <property type="component" value="Unassembled WGS sequence"/>
</dbReference>
<evidence type="ECO:0000313" key="3">
    <source>
        <dbReference type="EMBL" id="MFC1432458.1"/>
    </source>
</evidence>
<evidence type="ECO:0000313" key="2">
    <source>
        <dbReference type="EMBL" id="MFC1411586.1"/>
    </source>
</evidence>
<dbReference type="Proteomes" id="UP001592530">
    <property type="component" value="Unassembled WGS sequence"/>
</dbReference>
<name>A0ABV6VD07_9ACTN</name>
<evidence type="ECO:0000313" key="4">
    <source>
        <dbReference type="Proteomes" id="UP001592530"/>
    </source>
</evidence>